<evidence type="ECO:0000256" key="3">
    <source>
        <dbReference type="SAM" id="SignalP"/>
    </source>
</evidence>
<keyword evidence="2" id="KW-0472">Membrane</keyword>
<keyword evidence="3" id="KW-0732">Signal</keyword>
<feature type="compositionally biased region" description="Pro residues" evidence="1">
    <location>
        <begin position="297"/>
        <end position="308"/>
    </location>
</feature>
<dbReference type="Proteomes" id="UP000438182">
    <property type="component" value="Unassembled WGS sequence"/>
</dbReference>
<organism evidence="4 5">
    <name type="scientific">Agromyces seonyuensis</name>
    <dbReference type="NCBI Taxonomy" id="2662446"/>
    <lineage>
        <taxon>Bacteria</taxon>
        <taxon>Bacillati</taxon>
        <taxon>Actinomycetota</taxon>
        <taxon>Actinomycetes</taxon>
        <taxon>Micrococcales</taxon>
        <taxon>Microbacteriaceae</taxon>
        <taxon>Agromyces</taxon>
    </lineage>
</organism>
<reference evidence="4 5" key="1">
    <citation type="submission" date="2019-12" db="EMBL/GenBank/DDBJ databases">
        <authorList>
            <person name="Kim Y.S."/>
        </authorList>
    </citation>
    <scope>NUCLEOTIDE SEQUENCE [LARGE SCALE GENOMIC DNA]</scope>
    <source>
        <strain evidence="4 5">MMS17-SY077</strain>
    </source>
</reference>
<feature type="transmembrane region" description="Helical" evidence="2">
    <location>
        <begin position="259"/>
        <end position="281"/>
    </location>
</feature>
<name>A0A6I4NUQ8_9MICO</name>
<sequence>MARIGLLDAMRMLAATAAALLLSASVLIGGAARADGTEAPQPDSPASTADPVCVEARAFLDDGKPGDAADLLAAVGISDASGAASCALEAALAQLALGEIGQDAVARCLLAMELVRVEEYEAALEVIDTARESALADASAAAIDAPESRRHTAMCGPARKLAEQGFAATDPIGSFAVGFAATTERASEDLLPLVLGVLAAALVILLLGRLLALTPLLRDPVTGRLHRLLKWPAWILPFAVPGAAIWLADADVVEPNRSWIAIGVLLLGGAVAVYCFGRWLATQVRIVFEFGPPVATAPPDGPPDPDPVAGPAGALVAAPSSGSGEASDSIRTLYLARLAVIGGEPATGIEIPVGTDVTDLADVLEHLADAPKSPGAIWKRMLDAVRLIFLTSPWRIRVVLRAGDEIHLDFERNGHRVAFESVGFADLDAAGAVFDDAGRRRALATLAAGVTVGVLGRRYRHFESGLFGATDPRSIGLHSVATIDLGYERKEAAIRVLEAAIGHDGGNRLATTALWNYRHRDATDEAEIRDYARWLYGELAIGWRRPGGSSLEQRLTASYLSIARNGISRLGNDREAVRAATAAAVAGLAGSYRRRGRRPDRARIAVQRQRFGAGAFALGALDGAEATPGFEFRVSSSASAEWRKRRNRHVREWARDASRSRNPGVRYSLCCARVARGEFDSERGLDLIRDDFAIGTSRTALREWAARDPELTTLRAHAEAESWFTAPVGPLA</sequence>
<feature type="transmembrane region" description="Helical" evidence="2">
    <location>
        <begin position="190"/>
        <end position="216"/>
    </location>
</feature>
<evidence type="ECO:0000256" key="1">
    <source>
        <dbReference type="SAM" id="MobiDB-lite"/>
    </source>
</evidence>
<dbReference type="AlphaFoldDB" id="A0A6I4NUQ8"/>
<keyword evidence="5" id="KW-1185">Reference proteome</keyword>
<feature type="signal peptide" evidence="3">
    <location>
        <begin position="1"/>
        <end position="34"/>
    </location>
</feature>
<dbReference type="EMBL" id="WSTA01000019">
    <property type="protein sequence ID" value="MWB98118.1"/>
    <property type="molecule type" value="Genomic_DNA"/>
</dbReference>
<evidence type="ECO:0000313" key="4">
    <source>
        <dbReference type="EMBL" id="MWB98118.1"/>
    </source>
</evidence>
<accession>A0A6I4NUQ8</accession>
<evidence type="ECO:0000256" key="2">
    <source>
        <dbReference type="SAM" id="Phobius"/>
    </source>
</evidence>
<keyword evidence="2" id="KW-1133">Transmembrane helix</keyword>
<dbReference type="RefSeq" id="WP_160423460.1">
    <property type="nucleotide sequence ID" value="NZ_WSTA01000019.1"/>
</dbReference>
<protein>
    <recommendedName>
        <fullName evidence="6">Sel1 repeat family protein</fullName>
    </recommendedName>
</protein>
<feature type="transmembrane region" description="Helical" evidence="2">
    <location>
        <begin position="228"/>
        <end position="247"/>
    </location>
</feature>
<feature type="chain" id="PRO_5026359455" description="Sel1 repeat family protein" evidence="3">
    <location>
        <begin position="35"/>
        <end position="732"/>
    </location>
</feature>
<evidence type="ECO:0008006" key="6">
    <source>
        <dbReference type="Google" id="ProtNLM"/>
    </source>
</evidence>
<gene>
    <name evidence="4" type="ORF">GB864_06090</name>
</gene>
<comment type="caution">
    <text evidence="4">The sequence shown here is derived from an EMBL/GenBank/DDBJ whole genome shotgun (WGS) entry which is preliminary data.</text>
</comment>
<feature type="compositionally biased region" description="Low complexity" evidence="1">
    <location>
        <begin position="309"/>
        <end position="324"/>
    </location>
</feature>
<evidence type="ECO:0000313" key="5">
    <source>
        <dbReference type="Proteomes" id="UP000438182"/>
    </source>
</evidence>
<feature type="region of interest" description="Disordered" evidence="1">
    <location>
        <begin position="297"/>
        <end position="325"/>
    </location>
</feature>
<keyword evidence="2" id="KW-0812">Transmembrane</keyword>
<proteinExistence type="predicted"/>